<evidence type="ECO:0000256" key="1">
    <source>
        <dbReference type="ARBA" id="ARBA00009228"/>
    </source>
</evidence>
<evidence type="ECO:0000256" key="8">
    <source>
        <dbReference type="SAM" id="SignalP"/>
    </source>
</evidence>
<dbReference type="RefSeq" id="XP_054842656.1">
    <property type="nucleotide sequence ID" value="XM_054986681.1"/>
</dbReference>
<dbReference type="KEGG" id="emc:129334524"/>
<dbReference type="InterPro" id="IPR018114">
    <property type="entry name" value="TRYPSIN_HIS"/>
</dbReference>
<dbReference type="CDD" id="cd00190">
    <property type="entry name" value="Tryp_SPc"/>
    <property type="match status" value="1"/>
</dbReference>
<dbReference type="AlphaFoldDB" id="A0AA97L5K1"/>
<dbReference type="FunFam" id="2.40.10.10:FF:000120">
    <property type="entry name" value="Putative serine protease"/>
    <property type="match status" value="1"/>
</dbReference>
<dbReference type="GO" id="GO:0005576">
    <property type="term" value="C:extracellular region"/>
    <property type="evidence" value="ECO:0007669"/>
    <property type="project" value="UniProtKB-ARBA"/>
</dbReference>
<dbReference type="InterPro" id="IPR033116">
    <property type="entry name" value="TRYPSIN_SER"/>
</dbReference>
<dbReference type="SUPFAM" id="SSF50494">
    <property type="entry name" value="Trypsin-like serine proteases"/>
    <property type="match status" value="1"/>
</dbReference>
<dbReference type="Pfam" id="PF00089">
    <property type="entry name" value="Trypsin"/>
    <property type="match status" value="1"/>
</dbReference>
<dbReference type="PANTHER" id="PTHR24271:SF69">
    <property type="entry name" value="GRANZYME A"/>
    <property type="match status" value="1"/>
</dbReference>
<dbReference type="InterPro" id="IPR009003">
    <property type="entry name" value="Peptidase_S1_PA"/>
</dbReference>
<evidence type="ECO:0000256" key="3">
    <source>
        <dbReference type="ARBA" id="ARBA00022729"/>
    </source>
</evidence>
<keyword evidence="4 7" id="KW-0378">Hydrolase</keyword>
<dbReference type="Gene3D" id="2.40.10.10">
    <property type="entry name" value="Trypsin-like serine proteases"/>
    <property type="match status" value="2"/>
</dbReference>
<evidence type="ECO:0000256" key="7">
    <source>
        <dbReference type="RuleBase" id="RU363034"/>
    </source>
</evidence>
<accession>A0AA97L5K1</accession>
<evidence type="ECO:0000256" key="4">
    <source>
        <dbReference type="ARBA" id="ARBA00022801"/>
    </source>
</evidence>
<evidence type="ECO:0000256" key="6">
    <source>
        <dbReference type="ARBA" id="ARBA00023157"/>
    </source>
</evidence>
<evidence type="ECO:0000256" key="5">
    <source>
        <dbReference type="ARBA" id="ARBA00022825"/>
    </source>
</evidence>
<keyword evidence="3 8" id="KW-0732">Signal</keyword>
<dbReference type="PROSITE" id="PS50240">
    <property type="entry name" value="TRYPSIN_DOM"/>
    <property type="match status" value="1"/>
</dbReference>
<evidence type="ECO:0000256" key="2">
    <source>
        <dbReference type="ARBA" id="ARBA00022670"/>
    </source>
</evidence>
<name>A0AA97L5K1_EUBMA</name>
<gene>
    <name evidence="11" type="primary">LOC129334524</name>
</gene>
<evidence type="ECO:0000313" key="11">
    <source>
        <dbReference type="RefSeq" id="XP_054842656.1"/>
    </source>
</evidence>
<dbReference type="InterPro" id="IPR001254">
    <property type="entry name" value="Trypsin_dom"/>
</dbReference>
<keyword evidence="10" id="KW-1185">Reference proteome</keyword>
<dbReference type="GO" id="GO:0035821">
    <property type="term" value="P:modulation of process of another organism"/>
    <property type="evidence" value="ECO:0007669"/>
    <property type="project" value="UniProtKB-ARBA"/>
</dbReference>
<keyword evidence="6" id="KW-1015">Disulfide bond</keyword>
<proteinExistence type="inferred from homology"/>
<keyword evidence="5 7" id="KW-0720">Serine protease</keyword>
<feature type="chain" id="PRO_5041670416" evidence="8">
    <location>
        <begin position="24"/>
        <end position="257"/>
    </location>
</feature>
<dbReference type="PROSITE" id="PS00135">
    <property type="entry name" value="TRYPSIN_SER"/>
    <property type="match status" value="1"/>
</dbReference>
<dbReference type="SMART" id="SM00020">
    <property type="entry name" value="Tryp_SPc"/>
    <property type="match status" value="1"/>
</dbReference>
<protein>
    <submittedName>
        <fullName evidence="11">Granzyme A-like</fullName>
    </submittedName>
</protein>
<dbReference type="GO" id="GO:0006508">
    <property type="term" value="P:proteolysis"/>
    <property type="evidence" value="ECO:0007669"/>
    <property type="project" value="UniProtKB-KW"/>
</dbReference>
<sequence length="257" mass="28282">MELFFVLYFSTAMSLLGIPKGHCASIIGGKESIPHSRPFMALIKGNVYCGGTLVKQSWVLTAAHCNLGTNPEVILGAHSLSKKEESQQIFKLAKFVPYPCFSWETNDNDIMLLQLNGTAKLNQYVKTIKLPDTYNDIKAGTQCLVAGWGITHNKDKRASDTLHEVNVTIFERSFCNGRKHYNSNPVVTMNMVCAGDKKGRKDTCKGDSGGPLICKGEQRGITSFGKPSKCGSVQYPGVYTRLTKTHLLWIKKTIGGD</sequence>
<comment type="similarity">
    <text evidence="1">Belongs to the peptidase S1 family. Snake venom subfamily.</text>
</comment>
<reference evidence="11" key="1">
    <citation type="submission" date="2025-08" db="UniProtKB">
        <authorList>
            <consortium name="RefSeq"/>
        </authorList>
    </citation>
    <scope>IDENTIFICATION</scope>
    <source>
        <tissue evidence="11">Blood</tissue>
    </source>
</reference>
<dbReference type="PRINTS" id="PR00722">
    <property type="entry name" value="CHYMOTRYPSIN"/>
</dbReference>
<dbReference type="PANTHER" id="PTHR24271">
    <property type="entry name" value="KALLIKREIN-RELATED"/>
    <property type="match status" value="1"/>
</dbReference>
<feature type="domain" description="Peptidase S1" evidence="9">
    <location>
        <begin position="26"/>
        <end position="255"/>
    </location>
</feature>
<dbReference type="InterPro" id="IPR043504">
    <property type="entry name" value="Peptidase_S1_PA_chymotrypsin"/>
</dbReference>
<dbReference type="InterPro" id="IPR001314">
    <property type="entry name" value="Peptidase_S1A"/>
</dbReference>
<organism evidence="10 11">
    <name type="scientific">Eublepharis macularius</name>
    <name type="common">Leopard gecko</name>
    <name type="synonym">Cyrtodactylus macularius</name>
    <dbReference type="NCBI Taxonomy" id="481883"/>
    <lineage>
        <taxon>Eukaryota</taxon>
        <taxon>Metazoa</taxon>
        <taxon>Chordata</taxon>
        <taxon>Craniata</taxon>
        <taxon>Vertebrata</taxon>
        <taxon>Euteleostomi</taxon>
        <taxon>Lepidosauria</taxon>
        <taxon>Squamata</taxon>
        <taxon>Bifurcata</taxon>
        <taxon>Gekkota</taxon>
        <taxon>Eublepharidae</taxon>
        <taxon>Eublepharinae</taxon>
        <taxon>Eublepharis</taxon>
    </lineage>
</organism>
<feature type="signal peptide" evidence="8">
    <location>
        <begin position="1"/>
        <end position="23"/>
    </location>
</feature>
<evidence type="ECO:0000259" key="9">
    <source>
        <dbReference type="PROSITE" id="PS50240"/>
    </source>
</evidence>
<dbReference type="PROSITE" id="PS00134">
    <property type="entry name" value="TRYPSIN_HIS"/>
    <property type="match status" value="1"/>
</dbReference>
<keyword evidence="2 7" id="KW-0645">Protease</keyword>
<evidence type="ECO:0000313" key="10">
    <source>
        <dbReference type="Proteomes" id="UP001190640"/>
    </source>
</evidence>
<dbReference type="GO" id="GO:0004252">
    <property type="term" value="F:serine-type endopeptidase activity"/>
    <property type="evidence" value="ECO:0007669"/>
    <property type="project" value="InterPro"/>
</dbReference>
<dbReference type="GeneID" id="129334524"/>
<dbReference type="Proteomes" id="UP001190640">
    <property type="component" value="Chromosome 8"/>
</dbReference>